<keyword evidence="4" id="KW-0808">Transferase</keyword>
<evidence type="ECO:0000313" key="10">
    <source>
        <dbReference type="EMBL" id="TNV85401.1"/>
    </source>
</evidence>
<dbReference type="Pfam" id="PF00512">
    <property type="entry name" value="HisKA"/>
    <property type="match status" value="1"/>
</dbReference>
<dbReference type="PRINTS" id="PR00344">
    <property type="entry name" value="BCTRLSENSOR"/>
</dbReference>
<dbReference type="Pfam" id="PF00072">
    <property type="entry name" value="Response_reg"/>
    <property type="match status" value="1"/>
</dbReference>
<feature type="domain" description="Response regulatory" evidence="9">
    <location>
        <begin position="826"/>
        <end position="957"/>
    </location>
</feature>
<proteinExistence type="predicted"/>
<dbReference type="PANTHER" id="PTHR43047:SF72">
    <property type="entry name" value="OSMOSENSING HISTIDINE PROTEIN KINASE SLN1"/>
    <property type="match status" value="1"/>
</dbReference>
<evidence type="ECO:0000259" key="8">
    <source>
        <dbReference type="PROSITE" id="PS50109"/>
    </source>
</evidence>
<feature type="domain" description="Histidine kinase" evidence="8">
    <location>
        <begin position="508"/>
        <end position="732"/>
    </location>
</feature>
<dbReference type="SUPFAM" id="SSF52172">
    <property type="entry name" value="CheY-like"/>
    <property type="match status" value="1"/>
</dbReference>
<dbReference type="GO" id="GO:0005886">
    <property type="term" value="C:plasma membrane"/>
    <property type="evidence" value="ECO:0007669"/>
    <property type="project" value="TreeGrafter"/>
</dbReference>
<protein>
    <recommendedName>
        <fullName evidence="2">histidine kinase</fullName>
        <ecNumber evidence="2">2.7.13.3</ecNumber>
    </recommendedName>
</protein>
<keyword evidence="7" id="KW-0472">Membrane</keyword>
<dbReference type="InterPro" id="IPR004358">
    <property type="entry name" value="Sig_transdc_His_kin-like_C"/>
</dbReference>
<dbReference type="Gene3D" id="1.10.287.130">
    <property type="match status" value="1"/>
</dbReference>
<dbReference type="FunFam" id="3.30.565.10:FF:000010">
    <property type="entry name" value="Sensor histidine kinase RcsC"/>
    <property type="match status" value="1"/>
</dbReference>
<dbReference type="Pfam" id="PF02518">
    <property type="entry name" value="HATPase_c"/>
    <property type="match status" value="1"/>
</dbReference>
<dbReference type="PROSITE" id="PS50110">
    <property type="entry name" value="RESPONSE_REGULATORY"/>
    <property type="match status" value="1"/>
</dbReference>
<dbReference type="CDD" id="cd17546">
    <property type="entry name" value="REC_hyHK_CKI1_RcsC-like"/>
    <property type="match status" value="1"/>
</dbReference>
<evidence type="ECO:0000256" key="1">
    <source>
        <dbReference type="ARBA" id="ARBA00000085"/>
    </source>
</evidence>
<feature type="modified residue" description="4-aspartylphosphate" evidence="6">
    <location>
        <position position="885"/>
    </location>
</feature>
<dbReference type="InterPro" id="IPR036890">
    <property type="entry name" value="HATPase_C_sf"/>
</dbReference>
<evidence type="ECO:0000259" key="9">
    <source>
        <dbReference type="PROSITE" id="PS50110"/>
    </source>
</evidence>
<dbReference type="Proteomes" id="UP000785679">
    <property type="component" value="Unassembled WGS sequence"/>
</dbReference>
<dbReference type="InterPro" id="IPR036097">
    <property type="entry name" value="HisK_dim/P_sf"/>
</dbReference>
<dbReference type="GO" id="GO:0000155">
    <property type="term" value="F:phosphorelay sensor kinase activity"/>
    <property type="evidence" value="ECO:0007669"/>
    <property type="project" value="InterPro"/>
</dbReference>
<feature type="transmembrane region" description="Helical" evidence="7">
    <location>
        <begin position="107"/>
        <end position="126"/>
    </location>
</feature>
<dbReference type="InterPro" id="IPR003594">
    <property type="entry name" value="HATPase_dom"/>
</dbReference>
<dbReference type="EC" id="2.7.13.3" evidence="2"/>
<feature type="transmembrane region" description="Helical" evidence="7">
    <location>
        <begin position="176"/>
        <end position="197"/>
    </location>
</feature>
<keyword evidence="3 6" id="KW-0597">Phosphoprotein</keyword>
<dbReference type="Gene3D" id="3.40.50.2300">
    <property type="match status" value="1"/>
</dbReference>
<dbReference type="CDD" id="cd00082">
    <property type="entry name" value="HisKA"/>
    <property type="match status" value="1"/>
</dbReference>
<dbReference type="InterPro" id="IPR011006">
    <property type="entry name" value="CheY-like_superfamily"/>
</dbReference>
<reference evidence="10" key="1">
    <citation type="submission" date="2019-06" db="EMBL/GenBank/DDBJ databases">
        <authorList>
            <person name="Zheng W."/>
        </authorList>
    </citation>
    <scope>NUCLEOTIDE SEQUENCE</scope>
    <source>
        <strain evidence="10">QDHG01</strain>
    </source>
</reference>
<evidence type="ECO:0000256" key="7">
    <source>
        <dbReference type="SAM" id="Phobius"/>
    </source>
</evidence>
<sequence length="991" mass="112086">MQEKWSCNLALTGSVVVHDLHQSYQKYIQNTIYSEIDKLMTEQERRSSLQPKPSGIDLGTKSEQADAAIKVTDPKAADKKQVASTEHEQQATVGGYKRFEVVKKEQMLKLFNALLIGVFILLWMEALHHYAKKFEGSLARRLFYPMLYWNIIYLVKVSLLRQGIAEKFPYLADQIVANSVFIINFTYVSLLCEYSIYVSPSPSFEFTPVILSYVAQEEYHNVLLGTTMKRKLYQRIITWSYYVIRNFIHYGSVPEHLILHIIFIMHLQYSTSVIFDTYISSINTQNKAISEAFQNTLEIIPNGILIFDIKKKTITYANHELFEMTGSPTTNLSDPRFSRALEYENLVDKLCNFKEHERLQNTKSSDYNNPDKAASMAGIKFLTKEEADALAAAPDTPKSDEKKAEKGQIGEGFSEICEKVKTKQEGDVEVDQNLSLWTHIQEQAELKSQKEFRDESIFKSKGLSKRFIQVKTQFINDESQLIVICTDITKVKEVEIQAQKMRATFFSSVAHELRTPLNSIIPILRLLMAQVIAIQNVFPGAQRLSNLLKLVLNAALHLESVIEDALDLSRIENNKFVLVKENFDIGEAVDEVCDIMRFQIESKNLHLHVAISESTPQIIYSDKKRFKQVLFNLIGNAAKFTYKGGITVNVSTKGKKLFASIEDSGIGIKEEDLQKLFRFFGMLSRSKGINRSGMGLGLTISKMIIRELGGEIAVTSNPNEGSRFTVGIPLELPSVPVLDEEARSPSPPKILLTETGGNELETFDDFASVKYESIFQEQSYSRTFKNLPLSIPRVLPPSSAVFLESTRKVEPPIQIIDVKSQNLTKRILCVDDSPYNLFVLQELIRSAVEGAVEIDTALNGQLALECIEQTVGKQKKSMYDFMFLDLMMPVLDGFQTCEQLRQLQEEGQLDLSKTAVIAISAIAEDTFRGNELSKHFDVFMGKPVNFDSLKHTMEEVSNGRLKALKAAQLGHLPQTVQPSQPVSYPALLVYQ</sequence>
<dbReference type="Gene3D" id="3.30.450.20">
    <property type="entry name" value="PAS domain"/>
    <property type="match status" value="1"/>
</dbReference>
<dbReference type="SMART" id="SM00448">
    <property type="entry name" value="REC"/>
    <property type="match status" value="1"/>
</dbReference>
<evidence type="ECO:0000256" key="2">
    <source>
        <dbReference type="ARBA" id="ARBA00012438"/>
    </source>
</evidence>
<dbReference type="InterPro" id="IPR000014">
    <property type="entry name" value="PAS"/>
</dbReference>
<dbReference type="SMART" id="SM00387">
    <property type="entry name" value="HATPase_c"/>
    <property type="match status" value="1"/>
</dbReference>
<evidence type="ECO:0000256" key="6">
    <source>
        <dbReference type="PROSITE-ProRule" id="PRU00169"/>
    </source>
</evidence>
<dbReference type="Gene3D" id="3.30.565.10">
    <property type="entry name" value="Histidine kinase-like ATPase, C-terminal domain"/>
    <property type="match status" value="1"/>
</dbReference>
<keyword evidence="7" id="KW-0812">Transmembrane</keyword>
<dbReference type="SUPFAM" id="SSF55874">
    <property type="entry name" value="ATPase domain of HSP90 chaperone/DNA topoisomerase II/histidine kinase"/>
    <property type="match status" value="1"/>
</dbReference>
<dbReference type="GO" id="GO:0009927">
    <property type="term" value="F:histidine phosphotransfer kinase activity"/>
    <property type="evidence" value="ECO:0007669"/>
    <property type="project" value="TreeGrafter"/>
</dbReference>
<comment type="catalytic activity">
    <reaction evidence="1">
        <text>ATP + protein L-histidine = ADP + protein N-phospho-L-histidine.</text>
        <dbReference type="EC" id="2.7.13.3"/>
    </reaction>
</comment>
<dbReference type="InterPro" id="IPR005467">
    <property type="entry name" value="His_kinase_dom"/>
</dbReference>
<keyword evidence="5" id="KW-0418">Kinase</keyword>
<keyword evidence="11" id="KW-1185">Reference proteome</keyword>
<gene>
    <name evidence="10" type="ORF">FGO68_gene3379</name>
</gene>
<dbReference type="SMART" id="SM00388">
    <property type="entry name" value="HisKA"/>
    <property type="match status" value="1"/>
</dbReference>
<dbReference type="InterPro" id="IPR003661">
    <property type="entry name" value="HisK_dim/P_dom"/>
</dbReference>
<name>A0A8J8T8I9_HALGN</name>
<dbReference type="OrthoDB" id="60033at2759"/>
<evidence type="ECO:0000256" key="4">
    <source>
        <dbReference type="ARBA" id="ARBA00022679"/>
    </source>
</evidence>
<evidence type="ECO:0000313" key="11">
    <source>
        <dbReference type="Proteomes" id="UP000785679"/>
    </source>
</evidence>
<keyword evidence="7" id="KW-1133">Transmembrane helix</keyword>
<organism evidence="10 11">
    <name type="scientific">Halteria grandinella</name>
    <dbReference type="NCBI Taxonomy" id="5974"/>
    <lineage>
        <taxon>Eukaryota</taxon>
        <taxon>Sar</taxon>
        <taxon>Alveolata</taxon>
        <taxon>Ciliophora</taxon>
        <taxon>Intramacronucleata</taxon>
        <taxon>Spirotrichea</taxon>
        <taxon>Stichotrichia</taxon>
        <taxon>Sporadotrichida</taxon>
        <taxon>Halteriidae</taxon>
        <taxon>Halteria</taxon>
    </lineage>
</organism>
<dbReference type="PROSITE" id="PS50109">
    <property type="entry name" value="HIS_KIN"/>
    <property type="match status" value="1"/>
</dbReference>
<dbReference type="EMBL" id="RRYP01001862">
    <property type="protein sequence ID" value="TNV85401.1"/>
    <property type="molecule type" value="Genomic_DNA"/>
</dbReference>
<dbReference type="InterPro" id="IPR001789">
    <property type="entry name" value="Sig_transdc_resp-reg_receiver"/>
</dbReference>
<dbReference type="Pfam" id="PF13188">
    <property type="entry name" value="PAS_8"/>
    <property type="match status" value="1"/>
</dbReference>
<dbReference type="AlphaFoldDB" id="A0A8J8T8I9"/>
<dbReference type="PANTHER" id="PTHR43047">
    <property type="entry name" value="TWO-COMPONENT HISTIDINE PROTEIN KINASE"/>
    <property type="match status" value="1"/>
</dbReference>
<dbReference type="SUPFAM" id="SSF47384">
    <property type="entry name" value="Homodimeric domain of signal transducing histidine kinase"/>
    <property type="match status" value="1"/>
</dbReference>
<comment type="caution">
    <text evidence="10">The sequence shown here is derived from an EMBL/GenBank/DDBJ whole genome shotgun (WGS) entry which is preliminary data.</text>
</comment>
<evidence type="ECO:0000256" key="5">
    <source>
        <dbReference type="ARBA" id="ARBA00022777"/>
    </source>
</evidence>
<feature type="transmembrane region" description="Helical" evidence="7">
    <location>
        <begin position="146"/>
        <end position="164"/>
    </location>
</feature>
<evidence type="ECO:0000256" key="3">
    <source>
        <dbReference type="ARBA" id="ARBA00022553"/>
    </source>
</evidence>
<accession>A0A8J8T8I9</accession>